<dbReference type="InterPro" id="IPR041677">
    <property type="entry name" value="DNA2/NAM7_AAA_11"/>
</dbReference>
<protein>
    <recommendedName>
        <fullName evidence="6">DNA helicase</fullName>
    </recommendedName>
</protein>
<dbReference type="InterPro" id="IPR045055">
    <property type="entry name" value="DNA2/NAM7-like"/>
</dbReference>
<evidence type="ECO:0000313" key="5">
    <source>
        <dbReference type="Proteomes" id="UP000078447"/>
    </source>
</evidence>
<dbReference type="InterPro" id="IPR049468">
    <property type="entry name" value="Restrct_endonuc-II-like_dom"/>
</dbReference>
<dbReference type="InterPro" id="IPR047187">
    <property type="entry name" value="SF1_C_Upf1"/>
</dbReference>
<dbReference type="InterPro" id="IPR041679">
    <property type="entry name" value="DNA2/NAM7-like_C"/>
</dbReference>
<sequence length="1394" mass="160774">MSTTRSKAINLFQFMASVKKLGLKTQRDTKTYTTILDETTMNFPNVTSTSDDSQQTIVEVKFHPAFTIDRPALPSKLSEWTVTTGDDVTPKASLPEELTSLWTTYELAIRDWKEKKRQHEKAQALYDLMYRMYQFQTTDNDTHEIVWSFGHLHWPTQSIQRPLFVRPAVIEFDTEKSLFRIETTPTLPKLELDMLNWDSVWMKAELSEYELDFKEDHAFDFNPWDETQLQERSEQVLRLLHADHAYAQEADVYVMPGVRLYRRPKSNHSWVEEHEHLAEAIEQDLPLSPALEQFFTSDDAAIAALDQQDRTEWQAVGEEILFPLPYNEEQKRILQQLSNNAGVVVQGPPGTGKSHTISNLISHLLAHGKRVLVTSEKEHALTVLRDKLPAEIRELAVSVLGADSKMIKQTETSLHGISSYLNKTSAEELEASATTIRNHLETIRREIASTRRMMLDQAIIEHDGLTIGQETKTPLEWAKWMSQSTISTQIPTPLLSEEAPMSAVDIQELYELMQDQEALAELKILGRRPTRTAFAEPMIFEELVAEVTALRLIEPTALPVAWMKSASDETKHQLLDWLQQSIRQYTNLEDWTLALYRHWLAHPSDFDELEQDRLTFEQTLLEIEQLERTVSLHDFALPTTDQDVSVLATELLPLFEANKVDGMFFKWTKRKKYALLLDEVTIDGKKMASAADVTLLLQQLTYTESLRKLERTFKHRFEHHSIEIPVGPLTTYRKALDVFRQLDSIMQHFTQVLRPLHASYENHDFTYESEWLGLQTNALESLFELKRLDELHEQQQTWLSLLDVAELTHPITIKLQQAIRDWDATRYTVIYEELRLLETNEHRASRLQTLSNTLEQAAPNWLTALRTNSAPTFHALELRDAWHLAYVKSRLEALSDADEREQLHRLEQEEGQTVARLCATLAWKEQLKRMTPSKQEQLNSWATLIRKVGKGTGKHAPRYRKEAAKQMMQAQDAIPVWIMPVNRVLESFKAASDLFDVIIFDESSQSTMDAISLLSRARKAIIVGDDRQISPTSFDNRDNVEEKRKTYFGDDSTMTLFDGTSSLYSLASVKFSTKVGLREHFRCVPEIIGFSNAHVYDGTIVPLRLPQRAERLNPAVKNHFVHEGYVDETTMDKVNVPEARAIVAELKRMMQDPLYQNRTFGVVSLLGNAQANQIERIATAEIGIETLMQHQVRFGDAYTFQGDERDVMLLSMVVAPNKRFMAMTKETDSQRFNVAASRARDQMILFHSVSLNDIGNSNCMRYKLLGYCQNPLGDQASFESVKHRFDSQFEEAVYRRLVARGYLVTPQVQVNGYRIDLVVEGEHNRLAVECDGERWHGPDVYEADMFRQKVLERAGWNFWRVRGRHFYQDADRAMESLWTTLEEMEIKPSLVEYV</sequence>
<dbReference type="Pfam" id="PF13086">
    <property type="entry name" value="AAA_11"/>
    <property type="match status" value="1"/>
</dbReference>
<gene>
    <name evidence="4" type="ORF">A3783_12805</name>
</gene>
<name>A0ABX2V5Z6_9BACL</name>
<dbReference type="Proteomes" id="UP000078447">
    <property type="component" value="Unassembled WGS sequence"/>
</dbReference>
<proteinExistence type="predicted"/>
<accession>A0ABX2V5Z6</accession>
<feature type="domain" description="DNA2/NAM7 helicase-like C-terminal" evidence="2">
    <location>
        <begin position="1072"/>
        <end position="1246"/>
    </location>
</feature>
<evidence type="ECO:0000259" key="1">
    <source>
        <dbReference type="Pfam" id="PF13086"/>
    </source>
</evidence>
<dbReference type="CDD" id="cd18808">
    <property type="entry name" value="SF1_C_Upf1"/>
    <property type="match status" value="1"/>
</dbReference>
<dbReference type="InterPro" id="IPR027417">
    <property type="entry name" value="P-loop_NTPase"/>
</dbReference>
<reference evidence="4 5" key="1">
    <citation type="submission" date="2016-03" db="EMBL/GenBank/DDBJ databases">
        <authorList>
            <person name="Cho S.-Y."/>
            <person name="Lim S."/>
            <person name="Kim H."/>
            <person name="Soh E.H."/>
            <person name="Moon J.S."/>
        </authorList>
    </citation>
    <scope>NUCLEOTIDE SEQUENCE [LARGE SCALE GENOMIC DNA]</scope>
    <source>
        <strain evidence="4 5">KCTC 3810</strain>
    </source>
</reference>
<dbReference type="InterPro" id="IPR011335">
    <property type="entry name" value="Restrct_endonuc-II-like"/>
</dbReference>
<evidence type="ECO:0000313" key="4">
    <source>
        <dbReference type="EMBL" id="OAN10704.1"/>
    </source>
</evidence>
<feature type="domain" description="DNA2/NAM7 helicase helicase" evidence="1">
    <location>
        <begin position="326"/>
        <end position="452"/>
    </location>
</feature>
<dbReference type="SUPFAM" id="SSF52540">
    <property type="entry name" value="P-loop containing nucleoside triphosphate hydrolases"/>
    <property type="match status" value="2"/>
</dbReference>
<dbReference type="SUPFAM" id="SSF52980">
    <property type="entry name" value="Restriction endonuclease-like"/>
    <property type="match status" value="1"/>
</dbReference>
<dbReference type="Gene3D" id="3.40.960.10">
    <property type="entry name" value="VSR Endonuclease"/>
    <property type="match status" value="1"/>
</dbReference>
<dbReference type="Pfam" id="PF13087">
    <property type="entry name" value="AAA_12"/>
    <property type="match status" value="1"/>
</dbReference>
<dbReference type="EMBL" id="LVVL01000016">
    <property type="protein sequence ID" value="OAN10704.1"/>
    <property type="molecule type" value="Genomic_DNA"/>
</dbReference>
<comment type="caution">
    <text evidence="4">The sequence shown here is derived from an EMBL/GenBank/DDBJ whole genome shotgun (WGS) entry which is preliminary data.</text>
</comment>
<dbReference type="Pfam" id="PF18741">
    <property type="entry name" value="MTES_1575"/>
    <property type="match status" value="1"/>
</dbReference>
<organism evidence="4 5">
    <name type="scientific">Exiguobacterium undae</name>
    <dbReference type="NCBI Taxonomy" id="169177"/>
    <lineage>
        <taxon>Bacteria</taxon>
        <taxon>Bacillati</taxon>
        <taxon>Bacillota</taxon>
        <taxon>Bacilli</taxon>
        <taxon>Bacillales</taxon>
        <taxon>Bacillales Family XII. Incertae Sedis</taxon>
        <taxon>Exiguobacterium</taxon>
    </lineage>
</organism>
<dbReference type="PANTHER" id="PTHR10887">
    <property type="entry name" value="DNA2/NAM7 HELICASE FAMILY"/>
    <property type="match status" value="1"/>
</dbReference>
<dbReference type="Gene3D" id="3.40.50.300">
    <property type="entry name" value="P-loop containing nucleotide triphosphate hydrolases"/>
    <property type="match status" value="3"/>
</dbReference>
<feature type="domain" description="Restriction endonuclease type II-like" evidence="3">
    <location>
        <begin position="1289"/>
        <end position="1381"/>
    </location>
</feature>
<keyword evidence="5" id="KW-1185">Reference proteome</keyword>
<evidence type="ECO:0000259" key="2">
    <source>
        <dbReference type="Pfam" id="PF13087"/>
    </source>
</evidence>
<evidence type="ECO:0008006" key="6">
    <source>
        <dbReference type="Google" id="ProtNLM"/>
    </source>
</evidence>
<dbReference type="RefSeq" id="WP_028107086.1">
    <property type="nucleotide sequence ID" value="NZ_LVVL01000016.1"/>
</dbReference>
<evidence type="ECO:0000259" key="3">
    <source>
        <dbReference type="Pfam" id="PF18741"/>
    </source>
</evidence>